<evidence type="ECO:0000313" key="1">
    <source>
        <dbReference type="EMBL" id="SOS40001.1"/>
    </source>
</evidence>
<evidence type="ECO:0000313" key="2">
    <source>
        <dbReference type="Proteomes" id="UP000238095"/>
    </source>
</evidence>
<dbReference type="EMBL" id="LT963409">
    <property type="protein sequence ID" value="SOS40001.1"/>
    <property type="molecule type" value="Genomic_DNA"/>
</dbReference>
<sequence>MIHYELFQMILNTFNSYASYNGNTTTGSQRIEIAKACEALYASVEGNPKAVVGLDVNRAVVASQKLSQQLNNTSYMQEQSHHTFDAVESIRVLSPSSLDEHTQRIAN</sequence>
<dbReference type="Proteomes" id="UP000238095">
    <property type="component" value="Chromosome 1"/>
</dbReference>
<reference evidence="1 2" key="1">
    <citation type="submission" date="2017-11" db="EMBL/GenBank/DDBJ databases">
        <authorList>
            <person name="Han C.G."/>
        </authorList>
    </citation>
    <scope>NUCLEOTIDE SEQUENCE [LARGE SCALE GENOMIC DNA]</scope>
    <source>
        <strain evidence="1">CFBP3840</strain>
    </source>
</reference>
<name>A0A2K4WVS2_PSESX</name>
<gene>
    <name evidence="1" type="ORF">CFBP3840_02958</name>
</gene>
<organism evidence="1 2">
    <name type="scientific">Pseudomonas syringae</name>
    <dbReference type="NCBI Taxonomy" id="317"/>
    <lineage>
        <taxon>Bacteria</taxon>
        <taxon>Pseudomonadati</taxon>
        <taxon>Pseudomonadota</taxon>
        <taxon>Gammaproteobacteria</taxon>
        <taxon>Pseudomonadales</taxon>
        <taxon>Pseudomonadaceae</taxon>
        <taxon>Pseudomonas</taxon>
    </lineage>
</organism>
<dbReference type="AlphaFoldDB" id="A0A2K4WVS2"/>
<protein>
    <submittedName>
        <fullName evidence="1">Uncharacterized protein</fullName>
    </submittedName>
</protein>
<dbReference type="RefSeq" id="WP_060403648.1">
    <property type="nucleotide sequence ID" value="NZ_LT963409.1"/>
</dbReference>
<accession>A0A2K4WVS2</accession>
<proteinExistence type="predicted"/>